<evidence type="ECO:0000313" key="3">
    <source>
        <dbReference type="Proteomes" id="UP001620626"/>
    </source>
</evidence>
<reference evidence="2 3" key="1">
    <citation type="submission" date="2024-10" db="EMBL/GenBank/DDBJ databases">
        <authorList>
            <person name="Kim D."/>
        </authorList>
    </citation>
    <scope>NUCLEOTIDE SEQUENCE [LARGE SCALE GENOMIC DNA]</scope>
    <source>
        <strain evidence="2">BH-2024</strain>
    </source>
</reference>
<name>A0ABD2KN38_9BILA</name>
<organism evidence="2 3">
    <name type="scientific">Heterodera trifolii</name>
    <dbReference type="NCBI Taxonomy" id="157864"/>
    <lineage>
        <taxon>Eukaryota</taxon>
        <taxon>Metazoa</taxon>
        <taxon>Ecdysozoa</taxon>
        <taxon>Nematoda</taxon>
        <taxon>Chromadorea</taxon>
        <taxon>Rhabditida</taxon>
        <taxon>Tylenchina</taxon>
        <taxon>Tylenchomorpha</taxon>
        <taxon>Tylenchoidea</taxon>
        <taxon>Heteroderidae</taxon>
        <taxon>Heteroderinae</taxon>
        <taxon>Heterodera</taxon>
    </lineage>
</organism>
<comment type="caution">
    <text evidence="2">The sequence shown here is derived from an EMBL/GenBank/DDBJ whole genome shotgun (WGS) entry which is preliminary data.</text>
</comment>
<dbReference type="Proteomes" id="UP001620626">
    <property type="component" value="Unassembled WGS sequence"/>
</dbReference>
<keyword evidence="3" id="KW-1185">Reference proteome</keyword>
<dbReference type="EMBL" id="JBICBT010000717">
    <property type="protein sequence ID" value="KAL3104276.1"/>
    <property type="molecule type" value="Genomic_DNA"/>
</dbReference>
<accession>A0ABD2KN38</accession>
<evidence type="ECO:0000256" key="1">
    <source>
        <dbReference type="SAM" id="MobiDB-lite"/>
    </source>
</evidence>
<evidence type="ECO:0000313" key="2">
    <source>
        <dbReference type="EMBL" id="KAL3104276.1"/>
    </source>
</evidence>
<dbReference type="AlphaFoldDB" id="A0ABD2KN38"/>
<gene>
    <name evidence="2" type="ORF">niasHT_022724</name>
</gene>
<feature type="compositionally biased region" description="Polar residues" evidence="1">
    <location>
        <begin position="91"/>
        <end position="109"/>
    </location>
</feature>
<sequence length="116" mass="12551">MGGTAFAFRVGTDEQMAKPPDAYPHSCGVDIAGQQTAHSSRHGTHTQQVARHRTTPRGAFWGHKDENALSMVCCVTSMFKSDSFSLDISNSAADQRSGSSDQQMQTQHGKQIIGKI</sequence>
<feature type="region of interest" description="Disordered" evidence="1">
    <location>
        <begin position="91"/>
        <end position="116"/>
    </location>
</feature>
<protein>
    <submittedName>
        <fullName evidence="2">Uncharacterized protein</fullName>
    </submittedName>
</protein>
<proteinExistence type="predicted"/>